<protein>
    <submittedName>
        <fullName evidence="1">Stability determinant</fullName>
    </submittedName>
</protein>
<keyword evidence="2" id="KW-1185">Reference proteome</keyword>
<evidence type="ECO:0000313" key="2">
    <source>
        <dbReference type="Proteomes" id="UP001596501"/>
    </source>
</evidence>
<proteinExistence type="predicted"/>
<organism evidence="1 2">
    <name type="scientific">Hydrogenophaga atypica</name>
    <dbReference type="NCBI Taxonomy" id="249409"/>
    <lineage>
        <taxon>Bacteria</taxon>
        <taxon>Pseudomonadati</taxon>
        <taxon>Pseudomonadota</taxon>
        <taxon>Betaproteobacteria</taxon>
        <taxon>Burkholderiales</taxon>
        <taxon>Comamonadaceae</taxon>
        <taxon>Hydrogenophaga</taxon>
    </lineage>
</organism>
<dbReference type="Proteomes" id="UP001596501">
    <property type="component" value="Unassembled WGS sequence"/>
</dbReference>
<name>A0ABW2QRP1_9BURK</name>
<reference evidence="2" key="1">
    <citation type="journal article" date="2019" name="Int. J. Syst. Evol. Microbiol.">
        <title>The Global Catalogue of Microorganisms (GCM) 10K type strain sequencing project: providing services to taxonomists for standard genome sequencing and annotation.</title>
        <authorList>
            <consortium name="The Broad Institute Genomics Platform"/>
            <consortium name="The Broad Institute Genome Sequencing Center for Infectious Disease"/>
            <person name="Wu L."/>
            <person name="Ma J."/>
        </authorList>
    </citation>
    <scope>NUCLEOTIDE SEQUENCE [LARGE SCALE GENOMIC DNA]</scope>
    <source>
        <strain evidence="2">CGMCC 1.12371</strain>
    </source>
</reference>
<dbReference type="Gene3D" id="6.20.450.20">
    <property type="match status" value="1"/>
</dbReference>
<comment type="caution">
    <text evidence="1">The sequence shown here is derived from an EMBL/GenBank/DDBJ whole genome shotgun (WGS) entry which is preliminary data.</text>
</comment>
<evidence type="ECO:0000313" key="1">
    <source>
        <dbReference type="EMBL" id="MFC7410977.1"/>
    </source>
</evidence>
<dbReference type="EMBL" id="JBHTCA010000022">
    <property type="protein sequence ID" value="MFC7410977.1"/>
    <property type="molecule type" value="Genomic_DNA"/>
</dbReference>
<sequence length="70" mass="7780">MNVALDPIVSEFSTQQEADAHDQWFRARVEAALRRADDPETPRFSTDEVMRRMDAVIHAAEAGHAQGSVA</sequence>
<accession>A0ABW2QRP1</accession>
<gene>
    <name evidence="1" type="ORF">ACFQPB_19120</name>
</gene>
<dbReference type="RefSeq" id="WP_382199601.1">
    <property type="nucleotide sequence ID" value="NZ_JBHTCA010000022.1"/>
</dbReference>